<dbReference type="EMBL" id="HBUE01012477">
    <property type="protein sequence ID" value="CAG6449175.1"/>
    <property type="molecule type" value="Transcribed_RNA"/>
</dbReference>
<dbReference type="GO" id="GO:0005737">
    <property type="term" value="C:cytoplasm"/>
    <property type="evidence" value="ECO:0007669"/>
    <property type="project" value="TreeGrafter"/>
</dbReference>
<dbReference type="SUPFAM" id="SSF50978">
    <property type="entry name" value="WD40 repeat-like"/>
    <property type="match status" value="1"/>
</dbReference>
<feature type="compositionally biased region" description="Gly residues" evidence="1">
    <location>
        <begin position="649"/>
        <end position="661"/>
    </location>
</feature>
<dbReference type="InterPro" id="IPR001680">
    <property type="entry name" value="WD40_rpt"/>
</dbReference>
<dbReference type="Gene3D" id="2.130.10.10">
    <property type="entry name" value="YVTN repeat-like/Quinoprotein amine dehydrogenase"/>
    <property type="match status" value="2"/>
</dbReference>
<dbReference type="GO" id="GO:0005813">
    <property type="term" value="C:centrosome"/>
    <property type="evidence" value="ECO:0007669"/>
    <property type="project" value="TreeGrafter"/>
</dbReference>
<dbReference type="PANTHER" id="PTHR44414:SF1">
    <property type="entry name" value="PROTEIN NEDD1"/>
    <property type="match status" value="1"/>
</dbReference>
<organism evidence="2">
    <name type="scientific">Culex pipiens</name>
    <name type="common">House mosquito</name>
    <dbReference type="NCBI Taxonomy" id="7175"/>
    <lineage>
        <taxon>Eukaryota</taxon>
        <taxon>Metazoa</taxon>
        <taxon>Ecdysozoa</taxon>
        <taxon>Arthropoda</taxon>
        <taxon>Hexapoda</taxon>
        <taxon>Insecta</taxon>
        <taxon>Pterygota</taxon>
        <taxon>Neoptera</taxon>
        <taxon>Endopterygota</taxon>
        <taxon>Diptera</taxon>
        <taxon>Nematocera</taxon>
        <taxon>Culicoidea</taxon>
        <taxon>Culicidae</taxon>
        <taxon>Culicinae</taxon>
        <taxon>Culicini</taxon>
        <taxon>Culex</taxon>
        <taxon>Culex</taxon>
    </lineage>
</organism>
<dbReference type="InterPro" id="IPR015943">
    <property type="entry name" value="WD40/YVTN_repeat-like_dom_sf"/>
</dbReference>
<feature type="region of interest" description="Disordered" evidence="1">
    <location>
        <begin position="642"/>
        <end position="661"/>
    </location>
</feature>
<dbReference type="SMART" id="SM00320">
    <property type="entry name" value="WD40"/>
    <property type="match status" value="4"/>
</dbReference>
<sequence>MVYEIISCARDTQLHTFPGLEQLGSSPHVNSNGSDCHFFSTKLFLRANKNWGVEMMRIKDVDGKPTLACVKKISMDNLYCAACPKTDREEFAMGLTSGAIRLMNYKKSTYTKRFEADKIANGVTFLDFSATDDFLAAVYESGTVSLYGMKTSSRVATMSFDKQTTKVRFHPTKRFLLSVASYNGSVMLYDTQTKKIAFNQQDAHGAPCRDIAMTATSPDVIYSAGYDNVINIFDTRKKITASQIRSNYPFESLAISECGGYFCAGNLKGFIYGYDMRNLAEPINTCKVHDSIVNSLVFVPKPVETREGNSRRVSFEPSRASLTAAEVVPVKTPVASPVPVQVKTEHDSFMGEIDQFLQRRDSMDYMSRLSTSSRLSSDSRSSINMGGGNNLMGYLDDLSDGNLDLDQLEAAQTSLEESNINVNRLLKRTTIKKQPSVDRTHRSTVNLENIREESDVDSSRALVEIPSDPNIESLKQATNGTSKRISFRRSTDLENKENQHGTTMDKSSTPQPDANPTFNWDTPKAPQPATTVPASDGPMSASVQAGFAELKLEIANLRSELREEMREHFFQNKIDRKYTAQATRSNVWMGSFNLWQETQKKLERIDEVTQSGFGLLLTNDEFTQRFMALQKENEALKRRLAELEKGSTTMGGGGVGGRKSK</sequence>
<feature type="region of interest" description="Disordered" evidence="1">
    <location>
        <begin position="433"/>
        <end position="539"/>
    </location>
</feature>
<proteinExistence type="predicted"/>
<dbReference type="GO" id="GO:0036064">
    <property type="term" value="C:ciliary basal body"/>
    <property type="evidence" value="ECO:0007669"/>
    <property type="project" value="TreeGrafter"/>
</dbReference>
<dbReference type="InterPro" id="IPR036322">
    <property type="entry name" value="WD40_repeat_dom_sf"/>
</dbReference>
<dbReference type="GO" id="GO:0007020">
    <property type="term" value="P:microtubule nucleation"/>
    <property type="evidence" value="ECO:0007669"/>
    <property type="project" value="TreeGrafter"/>
</dbReference>
<dbReference type="PANTHER" id="PTHR44414">
    <property type="entry name" value="PROTEIN NEDD1"/>
    <property type="match status" value="1"/>
</dbReference>
<dbReference type="GO" id="GO:0043015">
    <property type="term" value="F:gamma-tubulin binding"/>
    <property type="evidence" value="ECO:0007669"/>
    <property type="project" value="TreeGrafter"/>
</dbReference>
<reference evidence="2" key="1">
    <citation type="submission" date="2021-05" db="EMBL/GenBank/DDBJ databases">
        <authorList>
            <person name="Alioto T."/>
            <person name="Alioto T."/>
            <person name="Gomez Garrido J."/>
        </authorList>
    </citation>
    <scope>NUCLEOTIDE SEQUENCE</scope>
</reference>
<dbReference type="GO" id="GO:0000278">
    <property type="term" value="P:mitotic cell cycle"/>
    <property type="evidence" value="ECO:0007669"/>
    <property type="project" value="TreeGrafter"/>
</dbReference>
<dbReference type="InterPro" id="IPR052818">
    <property type="entry name" value="NEDD1_Spindle_Assembly"/>
</dbReference>
<accession>A0A8D8EWU0</accession>
<evidence type="ECO:0000313" key="2">
    <source>
        <dbReference type="EMBL" id="CAG6449175.1"/>
    </source>
</evidence>
<dbReference type="AlphaFoldDB" id="A0A8D8EWU0"/>
<name>A0A8D8EWU0_CULPI</name>
<evidence type="ECO:0000256" key="1">
    <source>
        <dbReference type="SAM" id="MobiDB-lite"/>
    </source>
</evidence>
<protein>
    <submittedName>
        <fullName evidence="2">Protein NEDD1</fullName>
    </submittedName>
</protein>
<dbReference type="GO" id="GO:0005814">
    <property type="term" value="C:centriole"/>
    <property type="evidence" value="ECO:0007669"/>
    <property type="project" value="TreeGrafter"/>
</dbReference>
<dbReference type="GO" id="GO:0000922">
    <property type="term" value="C:spindle pole"/>
    <property type="evidence" value="ECO:0007669"/>
    <property type="project" value="TreeGrafter"/>
</dbReference>
<feature type="compositionally biased region" description="Polar residues" evidence="1">
    <location>
        <begin position="473"/>
        <end position="484"/>
    </location>
</feature>
<feature type="compositionally biased region" description="Basic and acidic residues" evidence="1">
    <location>
        <begin position="489"/>
        <end position="499"/>
    </location>
</feature>
<feature type="compositionally biased region" description="Polar residues" evidence="1">
    <location>
        <begin position="500"/>
        <end position="520"/>
    </location>
</feature>